<dbReference type="SUPFAM" id="SSF56601">
    <property type="entry name" value="beta-lactamase/transpeptidase-like"/>
    <property type="match status" value="1"/>
</dbReference>
<dbReference type="Gene3D" id="3.40.710.10">
    <property type="entry name" value="DD-peptidase/beta-lactamase superfamily"/>
    <property type="match status" value="1"/>
</dbReference>
<sequence length="462" mass="50093">MAVGVSLFLGLIGYMVYFQVFKSEELLNRPENKRQDKVEAQVIRGSILASDGNTVLAETQVDGEGIEKRVYPFGSLFAHTVGYQVYGGSGLESTQNNTLIRSHANLVTQMEKELQEEKKNGDDIITTFDPSLQQAASDALGENRGAVVVMESSTGKVLADFSSPSFDPNAVEQNWELLTQDDNGVFLNRGLQGLYPPGSTFKMVTALAYLRQYGTFDGFHYDCYGEYENSGFTIHCAGHQAHGSESFEDAMANSCNCAFAYMATNLIDKDNLRKAAEDLGFNRDFDLNLPYTVSEFTMDANTANQLTMQTAIGQGDTLATPMQICMIAQAIANDGKMLTPYFVDYVRASDGTEVSKTDPVAIGDVMTMQQANMLKQIMKSVVSRGTASPYLGDLSNYDIAGKTGTAEYGDIANDTAHSWFVGFSNTGSRDIVVCVLVEGGGNGVAPAANVARSIFTTHFGNN</sequence>
<dbReference type="InterPro" id="IPR054120">
    <property type="entry name" value="PBPA_dimer"/>
</dbReference>
<dbReference type="EMBL" id="CM001487">
    <property type="protein sequence ID" value="EIM56065.1"/>
    <property type="molecule type" value="Genomic_DNA"/>
</dbReference>
<reference evidence="3 4" key="2">
    <citation type="submission" date="2012-02" db="EMBL/GenBank/DDBJ databases">
        <title>Improved High-Quality Draft sequence of Eubacterium cellulosolvens 6.</title>
        <authorList>
            <consortium name="US DOE Joint Genome Institute"/>
            <person name="Lucas S."/>
            <person name="Han J."/>
            <person name="Lapidus A."/>
            <person name="Cheng J.-F."/>
            <person name="Goodwin L."/>
            <person name="Pitluck S."/>
            <person name="Peters L."/>
            <person name="Mikhailova N."/>
            <person name="Gu W."/>
            <person name="Detter J.C."/>
            <person name="Han C."/>
            <person name="Tapia R."/>
            <person name="Land M."/>
            <person name="Hauser L."/>
            <person name="Kyrpides N."/>
            <person name="Ivanova N."/>
            <person name="Pagani I."/>
            <person name="Johnson E."/>
            <person name="Mukhopadhyay B."/>
            <person name="Anderson I."/>
            <person name="Woyke T."/>
        </authorList>
    </citation>
    <scope>NUCLEOTIDE SEQUENCE [LARGE SCALE GENOMIC DNA]</scope>
    <source>
        <strain evidence="3 4">6</strain>
    </source>
</reference>
<dbReference type="PANTHER" id="PTHR30627">
    <property type="entry name" value="PEPTIDOGLYCAN D,D-TRANSPEPTIDASE"/>
    <property type="match status" value="1"/>
</dbReference>
<evidence type="ECO:0000313" key="4">
    <source>
        <dbReference type="Proteomes" id="UP000005753"/>
    </source>
</evidence>
<dbReference type="eggNOG" id="COG0768">
    <property type="taxonomic scope" value="Bacteria"/>
</dbReference>
<accession>I5AQJ2</accession>
<dbReference type="InterPro" id="IPR050515">
    <property type="entry name" value="Beta-lactam/transpept"/>
</dbReference>
<keyword evidence="3" id="KW-0131">Cell cycle</keyword>
<dbReference type="InterPro" id="IPR012338">
    <property type="entry name" value="Beta-lactam/transpept-like"/>
</dbReference>
<evidence type="ECO:0000259" key="2">
    <source>
        <dbReference type="Pfam" id="PF21922"/>
    </source>
</evidence>
<dbReference type="GO" id="GO:0071972">
    <property type="term" value="F:peptidoglycan L,D-transpeptidase activity"/>
    <property type="evidence" value="ECO:0007669"/>
    <property type="project" value="TreeGrafter"/>
</dbReference>
<feature type="domain" description="Penicillin binding protein A dimerisation" evidence="2">
    <location>
        <begin position="44"/>
        <end position="123"/>
    </location>
</feature>
<gene>
    <name evidence="3" type="ORF">EubceDRAFT1_0205</name>
</gene>
<dbReference type="AlphaFoldDB" id="I5AQJ2"/>
<dbReference type="Pfam" id="PF21922">
    <property type="entry name" value="PBP_dimer_2"/>
    <property type="match status" value="1"/>
</dbReference>
<dbReference type="PANTHER" id="PTHR30627:SF24">
    <property type="entry name" value="PENICILLIN-BINDING PROTEIN 4B"/>
    <property type="match status" value="1"/>
</dbReference>
<dbReference type="Proteomes" id="UP000005753">
    <property type="component" value="Chromosome"/>
</dbReference>
<proteinExistence type="predicted"/>
<dbReference type="GO" id="GO:0051301">
    <property type="term" value="P:cell division"/>
    <property type="evidence" value="ECO:0007669"/>
    <property type="project" value="UniProtKB-KW"/>
</dbReference>
<dbReference type="HOGENOM" id="CLU_009289_1_0_9"/>
<reference evidence="3 4" key="1">
    <citation type="submission" date="2010-08" db="EMBL/GenBank/DDBJ databases">
        <authorList>
            <consortium name="US DOE Joint Genome Institute (JGI-PGF)"/>
            <person name="Lucas S."/>
            <person name="Copeland A."/>
            <person name="Lapidus A."/>
            <person name="Cheng J.-F."/>
            <person name="Bruce D."/>
            <person name="Goodwin L."/>
            <person name="Pitluck S."/>
            <person name="Land M.L."/>
            <person name="Hauser L."/>
            <person name="Chang Y.-J."/>
            <person name="Anderson I.J."/>
            <person name="Johnson E."/>
            <person name="Mulhopadhyay B."/>
            <person name="Kyrpides N."/>
            <person name="Woyke T.J."/>
        </authorList>
    </citation>
    <scope>NUCLEOTIDE SEQUENCE [LARGE SCALE GENOMIC DNA]</scope>
    <source>
        <strain evidence="3 4">6</strain>
    </source>
</reference>
<evidence type="ECO:0000259" key="1">
    <source>
        <dbReference type="Pfam" id="PF00905"/>
    </source>
</evidence>
<name>I5AQJ2_EUBC6</name>
<protein>
    <submittedName>
        <fullName evidence="3">Cell division protein FtsI/penicillin-binding protein 2</fullName>
    </submittedName>
</protein>
<dbReference type="Gene3D" id="3.90.1310.10">
    <property type="entry name" value="Penicillin-binding protein 2a (Domain 2)"/>
    <property type="match status" value="1"/>
</dbReference>
<dbReference type="GO" id="GO:0008658">
    <property type="term" value="F:penicillin binding"/>
    <property type="evidence" value="ECO:0007669"/>
    <property type="project" value="InterPro"/>
</dbReference>
<feature type="domain" description="Penicillin-binding protein transpeptidase" evidence="1">
    <location>
        <begin position="145"/>
        <end position="455"/>
    </location>
</feature>
<keyword evidence="3" id="KW-0132">Cell division</keyword>
<dbReference type="Pfam" id="PF00905">
    <property type="entry name" value="Transpeptidase"/>
    <property type="match status" value="1"/>
</dbReference>
<dbReference type="STRING" id="633697.EubceDRAFT1_0205"/>
<evidence type="ECO:0000313" key="3">
    <source>
        <dbReference type="EMBL" id="EIM56065.1"/>
    </source>
</evidence>
<keyword evidence="4" id="KW-1185">Reference proteome</keyword>
<organism evidence="3 4">
    <name type="scientific">Eubacterium cellulosolvens (strain ATCC 43171 / JCM 9499 / 6)</name>
    <name type="common">Cillobacterium cellulosolvens</name>
    <dbReference type="NCBI Taxonomy" id="633697"/>
    <lineage>
        <taxon>Bacteria</taxon>
        <taxon>Bacillati</taxon>
        <taxon>Bacillota</taxon>
        <taxon>Clostridia</taxon>
        <taxon>Eubacteriales</taxon>
        <taxon>Eubacteriaceae</taxon>
        <taxon>Eubacterium</taxon>
    </lineage>
</organism>
<dbReference type="InterPro" id="IPR001460">
    <property type="entry name" value="PCN-bd_Tpept"/>
</dbReference>
<dbReference type="GO" id="GO:0071555">
    <property type="term" value="P:cell wall organization"/>
    <property type="evidence" value="ECO:0007669"/>
    <property type="project" value="TreeGrafter"/>
</dbReference>
<dbReference type="GO" id="GO:0005886">
    <property type="term" value="C:plasma membrane"/>
    <property type="evidence" value="ECO:0007669"/>
    <property type="project" value="TreeGrafter"/>
</dbReference>